<dbReference type="Gene3D" id="3.20.80.10">
    <property type="entry name" value="Regulatory factor, effector binding domain"/>
    <property type="match status" value="1"/>
</dbReference>
<dbReference type="EMBL" id="JACJKH010000053">
    <property type="protein sequence ID" value="MBM6745652.1"/>
    <property type="molecule type" value="Genomic_DNA"/>
</dbReference>
<comment type="caution">
    <text evidence="1">The sequence shown here is derived from an EMBL/GenBank/DDBJ whole genome shotgun (WGS) entry which is preliminary data.</text>
</comment>
<evidence type="ECO:0000313" key="2">
    <source>
        <dbReference type="Proteomes" id="UP000775686"/>
    </source>
</evidence>
<evidence type="ECO:0000313" key="1">
    <source>
        <dbReference type="EMBL" id="MBM6745652.1"/>
    </source>
</evidence>
<accession>A0ABS2EL26</accession>
<dbReference type="InterPro" id="IPR011256">
    <property type="entry name" value="Reg_factor_effector_dom_sf"/>
</dbReference>
<proteinExistence type="predicted"/>
<name>A0ABS2EL26_9FIRM</name>
<keyword evidence="2" id="KW-1185">Reference proteome</keyword>
<sequence length="131" mass="15049">MEKPETHYLVTVPISHDTPFEQEIELVVTETKKYQLRRLHDASYGAILPVENLYCGNLNGYSALYIELPFPTHRKGLHVQPKGKYLRAFCKGDWNNLPGRYTEILAYAKENNLQFCGSAYEKGINELVIDT</sequence>
<protein>
    <submittedName>
        <fullName evidence="1">Uncharacterized protein</fullName>
    </submittedName>
</protein>
<dbReference type="RefSeq" id="WP_204864792.1">
    <property type="nucleotide sequence ID" value="NZ_JACJKH010000053.1"/>
</dbReference>
<dbReference type="Proteomes" id="UP000775686">
    <property type="component" value="Unassembled WGS sequence"/>
</dbReference>
<dbReference type="SUPFAM" id="SSF55136">
    <property type="entry name" value="Probable bacterial effector-binding domain"/>
    <property type="match status" value="1"/>
</dbReference>
<reference evidence="1 2" key="1">
    <citation type="journal article" date="2021" name="Sci. Rep.">
        <title>The distribution of antibiotic resistance genes in chicken gut microbiota commensals.</title>
        <authorList>
            <person name="Juricova H."/>
            <person name="Matiasovicova J."/>
            <person name="Kubasova T."/>
            <person name="Cejkova D."/>
            <person name="Rychlik I."/>
        </authorList>
    </citation>
    <scope>NUCLEOTIDE SEQUENCE [LARGE SCALE GENOMIC DNA]</scope>
    <source>
        <strain evidence="1 2">An770</strain>
    </source>
</reference>
<organism evidence="1 2">
    <name type="scientific">Drancourtella massiliensis</name>
    <dbReference type="NCBI Taxonomy" id="1632013"/>
    <lineage>
        <taxon>Bacteria</taxon>
        <taxon>Bacillati</taxon>
        <taxon>Bacillota</taxon>
        <taxon>Clostridia</taxon>
        <taxon>Eubacteriales</taxon>
        <taxon>Oscillospiraceae</taxon>
        <taxon>Drancourtella</taxon>
    </lineage>
</organism>
<gene>
    <name evidence="1" type="ORF">H6A32_15445</name>
</gene>